<dbReference type="PANTHER" id="PTHR28255:SF1">
    <property type="entry name" value="UPF0303 PROTEIN YBR137W"/>
    <property type="match status" value="1"/>
</dbReference>
<dbReference type="Pfam" id="PF03928">
    <property type="entry name" value="HbpS-like"/>
    <property type="match status" value="1"/>
</dbReference>
<dbReference type="Proteomes" id="UP000038830">
    <property type="component" value="Unassembled WGS sequence"/>
</dbReference>
<evidence type="ECO:0000313" key="3">
    <source>
        <dbReference type="Proteomes" id="UP000038830"/>
    </source>
</evidence>
<evidence type="ECO:0000313" key="2">
    <source>
        <dbReference type="EMBL" id="ODV75357.1"/>
    </source>
</evidence>
<dbReference type="InterPro" id="IPR005624">
    <property type="entry name" value="PduO/GlcC-like"/>
</dbReference>
<dbReference type="EMBL" id="CDQK01000003">
    <property type="protein sequence ID" value="CEP22499.1"/>
    <property type="molecule type" value="Genomic_DNA"/>
</dbReference>
<protein>
    <recommendedName>
        <fullName evidence="5">DUF967 domain protein</fullName>
    </recommendedName>
</protein>
<dbReference type="GeneID" id="30987953"/>
<dbReference type="InterPro" id="IPR038084">
    <property type="entry name" value="PduO/GlcC-like_sf"/>
</dbReference>
<reference evidence="3" key="2">
    <citation type="journal article" date="2015" name="J. Biotechnol.">
        <title>The structure of the Cyberlindnera jadinii genome and its relation to Candida utilis analyzed by the occurrence of single nucleotide polymorphisms.</title>
        <authorList>
            <person name="Rupp O."/>
            <person name="Brinkrolf K."/>
            <person name="Buerth C."/>
            <person name="Kunigo M."/>
            <person name="Schneider J."/>
            <person name="Jaenicke S."/>
            <person name="Goesmann A."/>
            <person name="Puehler A."/>
            <person name="Jaeger K.-E."/>
            <person name="Ernst J.F."/>
        </authorList>
    </citation>
    <scope>NUCLEOTIDE SEQUENCE [LARGE SCALE GENOMIC DNA]</scope>
    <source>
        <strain evidence="3">ATCC 18201 / CBS 1600 / BCRC 20928 / JCM 3617 / NBRC 0987 / NRRL Y-1542</strain>
    </source>
</reference>
<dbReference type="OrthoDB" id="2209940at2759"/>
<dbReference type="PANTHER" id="PTHR28255">
    <property type="match status" value="1"/>
</dbReference>
<dbReference type="Gene3D" id="3.30.450.150">
    <property type="entry name" value="Haem-degrading domain"/>
    <property type="match status" value="1"/>
</dbReference>
<dbReference type="AlphaFoldDB" id="A0A0H5CCZ6"/>
<organism evidence="1 3">
    <name type="scientific">Cyberlindnera jadinii (strain ATCC 18201 / CBS 1600 / BCRC 20928 / JCM 3617 / NBRC 0987 / NRRL Y-1542)</name>
    <name type="common">Torula yeast</name>
    <name type="synonym">Candida utilis</name>
    <dbReference type="NCBI Taxonomy" id="983966"/>
    <lineage>
        <taxon>Eukaryota</taxon>
        <taxon>Fungi</taxon>
        <taxon>Dikarya</taxon>
        <taxon>Ascomycota</taxon>
        <taxon>Saccharomycotina</taxon>
        <taxon>Saccharomycetes</taxon>
        <taxon>Phaffomycetales</taxon>
        <taxon>Phaffomycetaceae</taxon>
        <taxon>Cyberlindnera</taxon>
    </lineage>
</organism>
<dbReference type="STRING" id="983966.A0A0H5CCZ6"/>
<dbReference type="GO" id="GO:0072380">
    <property type="term" value="C:TRC complex"/>
    <property type="evidence" value="ECO:0007669"/>
    <property type="project" value="TreeGrafter"/>
</dbReference>
<reference evidence="2 4" key="3">
    <citation type="journal article" date="2016" name="Proc. Natl. Acad. Sci. U.S.A.">
        <title>Comparative genomics of biotechnologically important yeasts.</title>
        <authorList>
            <person name="Riley R."/>
            <person name="Haridas S."/>
            <person name="Wolfe K.H."/>
            <person name="Lopes M.R."/>
            <person name="Hittinger C.T."/>
            <person name="Goeker M."/>
            <person name="Salamov A.A."/>
            <person name="Wisecaver J.H."/>
            <person name="Long T.M."/>
            <person name="Calvey C.H."/>
            <person name="Aerts A.L."/>
            <person name="Barry K.W."/>
            <person name="Choi C."/>
            <person name="Clum A."/>
            <person name="Coughlan A.Y."/>
            <person name="Deshpande S."/>
            <person name="Douglass A.P."/>
            <person name="Hanson S.J."/>
            <person name="Klenk H.-P."/>
            <person name="LaButti K.M."/>
            <person name="Lapidus A."/>
            <person name="Lindquist E.A."/>
            <person name="Lipzen A.M."/>
            <person name="Meier-Kolthoff J.P."/>
            <person name="Ohm R.A."/>
            <person name="Otillar R.P."/>
            <person name="Pangilinan J.L."/>
            <person name="Peng Y."/>
            <person name="Rokas A."/>
            <person name="Rosa C.A."/>
            <person name="Scheuner C."/>
            <person name="Sibirny A.A."/>
            <person name="Slot J.C."/>
            <person name="Stielow J.B."/>
            <person name="Sun H."/>
            <person name="Kurtzman C.P."/>
            <person name="Blackwell M."/>
            <person name="Grigoriev I.V."/>
            <person name="Jeffries T.W."/>
        </authorList>
    </citation>
    <scope>NUCLEOTIDE SEQUENCE [LARGE SCALE GENOMIC DNA]</scope>
    <source>
        <strain evidence="4">ATCC 18201 / CBS 1600 / BCRC 20928 / JCM 3617 / NBRC 0987 / NRRL Y-1542</strain>
        <strain evidence="2">NRRL Y-1542</strain>
    </source>
</reference>
<dbReference type="PIRSF" id="PIRSF008757">
    <property type="entry name" value="UCP008757"/>
    <property type="match status" value="1"/>
</dbReference>
<proteinExistence type="predicted"/>
<dbReference type="InterPro" id="IPR010371">
    <property type="entry name" value="YBR137W-like"/>
</dbReference>
<evidence type="ECO:0008006" key="5">
    <source>
        <dbReference type="Google" id="ProtNLM"/>
    </source>
</evidence>
<dbReference type="SUPFAM" id="SSF143744">
    <property type="entry name" value="GlcG-like"/>
    <property type="match status" value="1"/>
</dbReference>
<name>A0A0H5CCZ6_CYBJN</name>
<reference evidence="1" key="1">
    <citation type="submission" date="2014-12" db="EMBL/GenBank/DDBJ databases">
        <authorList>
            <person name="Jaenicke S."/>
        </authorList>
    </citation>
    <scope>NUCLEOTIDE SEQUENCE [LARGE SCALE GENOMIC DNA]</scope>
    <source>
        <strain evidence="1">CBS1600</strain>
    </source>
</reference>
<dbReference type="EMBL" id="KV453926">
    <property type="protein sequence ID" value="ODV75357.1"/>
    <property type="molecule type" value="Genomic_DNA"/>
</dbReference>
<accession>A0A1E4S755</accession>
<sequence length="160" mass="17666">MSELTIESIKKTESELLLDSVDSDAIYSLGANARKFANKEFPGRDIVIDITSATGNTLFRSYIGSILPDNEQWIKKKRNTVFRFGISSKRFGLELAAKGRTLADKSLSDLEYTNYGGGFPLKLKSAPDFVFAVLTVSGLKEHEDHQLCVDALNYHLTGGV</sequence>
<gene>
    <name evidence="1" type="ORF">BN1211_2872</name>
    <name evidence="2" type="ORF">CYBJADRAFT_160786</name>
</gene>
<dbReference type="OMA" id="AWIDRKR"/>
<dbReference type="Proteomes" id="UP000094389">
    <property type="component" value="Unassembled WGS sequence"/>
</dbReference>
<evidence type="ECO:0000313" key="1">
    <source>
        <dbReference type="EMBL" id="CEP22499.1"/>
    </source>
</evidence>
<keyword evidence="4" id="KW-1185">Reference proteome</keyword>
<dbReference type="RefSeq" id="XP_020072396.1">
    <property type="nucleotide sequence ID" value="XM_020213557.1"/>
</dbReference>
<evidence type="ECO:0000313" key="4">
    <source>
        <dbReference type="Proteomes" id="UP000094389"/>
    </source>
</evidence>
<dbReference type="GO" id="GO:0006620">
    <property type="term" value="P:post-translational protein targeting to endoplasmic reticulum membrane"/>
    <property type="evidence" value="ECO:0007669"/>
    <property type="project" value="TreeGrafter"/>
</dbReference>
<accession>A0A0H5CCZ6</accession>